<evidence type="ECO:0000313" key="2">
    <source>
        <dbReference type="Proteomes" id="UP000298030"/>
    </source>
</evidence>
<dbReference type="AlphaFoldDB" id="A0A4Y7TJD6"/>
<evidence type="ECO:0000313" key="1">
    <source>
        <dbReference type="EMBL" id="TEB34058.1"/>
    </source>
</evidence>
<dbReference type="OrthoDB" id="3255642at2759"/>
<dbReference type="Proteomes" id="UP000298030">
    <property type="component" value="Unassembled WGS sequence"/>
</dbReference>
<feature type="non-terminal residue" evidence="1">
    <location>
        <position position="234"/>
    </location>
</feature>
<sequence>ISGVTNVFNGNYTIPVQLTVLSLADEIGAQLLPNNPASASYLDPLVLAYNEQAYSTMERAIFPSFFHGKCQDPVTGANPPGCPNPDCPVVCGTPGSMVHFYPRLRYIAYNTTWHLLHDLVRSGSPVFNQVQTNVEALRSNARRRELSSLPFAYKVKRYLFPEHSSLGLPNSSRALVARSVEKRDNYVKDSLVRIFQDTRSILEKICGGDGTGNTNSLPYCSWEQAMKEYILTFP</sequence>
<name>A0A4Y7TJD6_COPMI</name>
<protein>
    <submittedName>
        <fullName evidence="1">Uncharacterized protein</fullName>
    </submittedName>
</protein>
<comment type="caution">
    <text evidence="1">The sequence shown here is derived from an EMBL/GenBank/DDBJ whole genome shotgun (WGS) entry which is preliminary data.</text>
</comment>
<gene>
    <name evidence="1" type="ORF">FA13DRAFT_1567888</name>
</gene>
<proteinExistence type="predicted"/>
<feature type="non-terminal residue" evidence="1">
    <location>
        <position position="1"/>
    </location>
</feature>
<dbReference type="EMBL" id="QPFP01000010">
    <property type="protein sequence ID" value="TEB34058.1"/>
    <property type="molecule type" value="Genomic_DNA"/>
</dbReference>
<keyword evidence="2" id="KW-1185">Reference proteome</keyword>
<reference evidence="1 2" key="1">
    <citation type="journal article" date="2019" name="Nat. Ecol. Evol.">
        <title>Megaphylogeny resolves global patterns of mushroom evolution.</title>
        <authorList>
            <person name="Varga T."/>
            <person name="Krizsan K."/>
            <person name="Foldi C."/>
            <person name="Dima B."/>
            <person name="Sanchez-Garcia M."/>
            <person name="Sanchez-Ramirez S."/>
            <person name="Szollosi G.J."/>
            <person name="Szarkandi J.G."/>
            <person name="Papp V."/>
            <person name="Albert L."/>
            <person name="Andreopoulos W."/>
            <person name="Angelini C."/>
            <person name="Antonin V."/>
            <person name="Barry K.W."/>
            <person name="Bougher N.L."/>
            <person name="Buchanan P."/>
            <person name="Buyck B."/>
            <person name="Bense V."/>
            <person name="Catcheside P."/>
            <person name="Chovatia M."/>
            <person name="Cooper J."/>
            <person name="Damon W."/>
            <person name="Desjardin D."/>
            <person name="Finy P."/>
            <person name="Geml J."/>
            <person name="Haridas S."/>
            <person name="Hughes K."/>
            <person name="Justo A."/>
            <person name="Karasinski D."/>
            <person name="Kautmanova I."/>
            <person name="Kiss B."/>
            <person name="Kocsube S."/>
            <person name="Kotiranta H."/>
            <person name="LaButti K.M."/>
            <person name="Lechner B.E."/>
            <person name="Liimatainen K."/>
            <person name="Lipzen A."/>
            <person name="Lukacs Z."/>
            <person name="Mihaltcheva S."/>
            <person name="Morgado L.N."/>
            <person name="Niskanen T."/>
            <person name="Noordeloos M.E."/>
            <person name="Ohm R.A."/>
            <person name="Ortiz-Santana B."/>
            <person name="Ovrebo C."/>
            <person name="Racz N."/>
            <person name="Riley R."/>
            <person name="Savchenko A."/>
            <person name="Shiryaev A."/>
            <person name="Soop K."/>
            <person name="Spirin V."/>
            <person name="Szebenyi C."/>
            <person name="Tomsovsky M."/>
            <person name="Tulloss R.E."/>
            <person name="Uehling J."/>
            <person name="Grigoriev I.V."/>
            <person name="Vagvolgyi C."/>
            <person name="Papp T."/>
            <person name="Martin F.M."/>
            <person name="Miettinen O."/>
            <person name="Hibbett D.S."/>
            <person name="Nagy L.G."/>
        </authorList>
    </citation>
    <scope>NUCLEOTIDE SEQUENCE [LARGE SCALE GENOMIC DNA]</scope>
    <source>
        <strain evidence="1 2">FP101781</strain>
    </source>
</reference>
<organism evidence="1 2">
    <name type="scientific">Coprinellus micaceus</name>
    <name type="common">Glistening ink-cap mushroom</name>
    <name type="synonym">Coprinus micaceus</name>
    <dbReference type="NCBI Taxonomy" id="71717"/>
    <lineage>
        <taxon>Eukaryota</taxon>
        <taxon>Fungi</taxon>
        <taxon>Dikarya</taxon>
        <taxon>Basidiomycota</taxon>
        <taxon>Agaricomycotina</taxon>
        <taxon>Agaricomycetes</taxon>
        <taxon>Agaricomycetidae</taxon>
        <taxon>Agaricales</taxon>
        <taxon>Agaricineae</taxon>
        <taxon>Psathyrellaceae</taxon>
        <taxon>Coprinellus</taxon>
    </lineage>
</organism>
<accession>A0A4Y7TJD6</accession>
<dbReference type="STRING" id="71717.A0A4Y7TJD6"/>